<proteinExistence type="predicted"/>
<evidence type="ECO:0000313" key="2">
    <source>
        <dbReference type="EMBL" id="TNN25683.1"/>
    </source>
</evidence>
<evidence type="ECO:0000313" key="3">
    <source>
        <dbReference type="Proteomes" id="UP000314294"/>
    </source>
</evidence>
<feature type="region of interest" description="Disordered" evidence="1">
    <location>
        <begin position="1"/>
        <end position="20"/>
    </location>
</feature>
<evidence type="ECO:0000256" key="1">
    <source>
        <dbReference type="SAM" id="MobiDB-lite"/>
    </source>
</evidence>
<keyword evidence="3" id="KW-1185">Reference proteome</keyword>
<sequence>MSVWREEEEEEGGGSHAFFPVSYSVPLNPFFAVTSTDSYSISFFLTFSVSFFLPPVPVQKQRWTDFCSSTRTRCDSCSSVRVYGSQSVDPSPLGAVVRRLVPSRPTLKVV</sequence>
<gene>
    <name evidence="2" type="ORF">EYF80_064186</name>
</gene>
<accession>A0A4Z2EAE7</accession>
<dbReference type="Proteomes" id="UP000314294">
    <property type="component" value="Unassembled WGS sequence"/>
</dbReference>
<comment type="caution">
    <text evidence="2">The sequence shown here is derived from an EMBL/GenBank/DDBJ whole genome shotgun (WGS) entry which is preliminary data.</text>
</comment>
<dbReference type="AlphaFoldDB" id="A0A4Z2EAE7"/>
<reference evidence="2 3" key="1">
    <citation type="submission" date="2019-03" db="EMBL/GenBank/DDBJ databases">
        <title>First draft genome of Liparis tanakae, snailfish: a comprehensive survey of snailfish specific genes.</title>
        <authorList>
            <person name="Kim W."/>
            <person name="Song I."/>
            <person name="Jeong J.-H."/>
            <person name="Kim D."/>
            <person name="Kim S."/>
            <person name="Ryu S."/>
            <person name="Song J.Y."/>
            <person name="Lee S.K."/>
        </authorList>
    </citation>
    <scope>NUCLEOTIDE SEQUENCE [LARGE SCALE GENOMIC DNA]</scope>
    <source>
        <tissue evidence="2">Muscle</tissue>
    </source>
</reference>
<feature type="compositionally biased region" description="Acidic residues" evidence="1">
    <location>
        <begin position="1"/>
        <end position="12"/>
    </location>
</feature>
<dbReference type="EMBL" id="SRLO01011904">
    <property type="protein sequence ID" value="TNN25683.1"/>
    <property type="molecule type" value="Genomic_DNA"/>
</dbReference>
<protein>
    <submittedName>
        <fullName evidence="2">Uncharacterized protein</fullName>
    </submittedName>
</protein>
<organism evidence="2 3">
    <name type="scientific">Liparis tanakae</name>
    <name type="common">Tanaka's snailfish</name>
    <dbReference type="NCBI Taxonomy" id="230148"/>
    <lineage>
        <taxon>Eukaryota</taxon>
        <taxon>Metazoa</taxon>
        <taxon>Chordata</taxon>
        <taxon>Craniata</taxon>
        <taxon>Vertebrata</taxon>
        <taxon>Euteleostomi</taxon>
        <taxon>Actinopterygii</taxon>
        <taxon>Neopterygii</taxon>
        <taxon>Teleostei</taxon>
        <taxon>Neoteleostei</taxon>
        <taxon>Acanthomorphata</taxon>
        <taxon>Eupercaria</taxon>
        <taxon>Perciformes</taxon>
        <taxon>Cottioidei</taxon>
        <taxon>Cottales</taxon>
        <taxon>Liparidae</taxon>
        <taxon>Liparis</taxon>
    </lineage>
</organism>
<name>A0A4Z2EAE7_9TELE</name>